<dbReference type="GeneID" id="101511646"/>
<keyword evidence="2" id="KW-1185">Reference proteome</keyword>
<dbReference type="RefSeq" id="XP_004496524.1">
    <property type="nucleotide sequence ID" value="XM_004496467.3"/>
</dbReference>
<accession>A0A1S2XYG9</accession>
<evidence type="ECO:0000313" key="2">
    <source>
        <dbReference type="Proteomes" id="UP000087171"/>
    </source>
</evidence>
<reference evidence="3 4" key="2">
    <citation type="submission" date="2025-04" db="UniProtKB">
        <authorList>
            <consortium name="RefSeq"/>
        </authorList>
    </citation>
    <scope>IDENTIFICATION</scope>
    <source>
        <tissue evidence="3 4">Etiolated seedlings</tissue>
    </source>
</reference>
<dbReference type="GeneID" id="101511319"/>
<dbReference type="PANTHER" id="PTHR34802">
    <property type="entry name" value="CHORISMATE SYNTHASE"/>
    <property type="match status" value="1"/>
</dbReference>
<reference evidence="2" key="1">
    <citation type="journal article" date="2013" name="Nat. Biotechnol.">
        <title>Draft genome sequence of chickpea (Cicer arietinum) provides a resource for trait improvement.</title>
        <authorList>
            <person name="Varshney R.K."/>
            <person name="Song C."/>
            <person name="Saxena R.K."/>
            <person name="Azam S."/>
            <person name="Yu S."/>
            <person name="Sharpe A.G."/>
            <person name="Cannon S."/>
            <person name="Baek J."/>
            <person name="Rosen B.D."/>
            <person name="Tar'an B."/>
            <person name="Millan T."/>
            <person name="Zhang X."/>
            <person name="Ramsay L.D."/>
            <person name="Iwata A."/>
            <person name="Wang Y."/>
            <person name="Nelson W."/>
            <person name="Farmer A.D."/>
            <person name="Gaur P.M."/>
            <person name="Soderlund C."/>
            <person name="Penmetsa R.V."/>
            <person name="Xu C."/>
            <person name="Bharti A.K."/>
            <person name="He W."/>
            <person name="Winter P."/>
            <person name="Zhao S."/>
            <person name="Hane J.K."/>
            <person name="Carrasquilla-Garcia N."/>
            <person name="Condie J.A."/>
            <person name="Upadhyaya H.D."/>
            <person name="Luo M.C."/>
            <person name="Thudi M."/>
            <person name="Gowda C.L."/>
            <person name="Singh N.P."/>
            <person name="Lichtenzveig J."/>
            <person name="Gali K.K."/>
            <person name="Rubio J."/>
            <person name="Nadarajan N."/>
            <person name="Dolezel J."/>
            <person name="Bansal K.C."/>
            <person name="Xu X."/>
            <person name="Edwards D."/>
            <person name="Zhang G."/>
            <person name="Kahl G."/>
            <person name="Gil J."/>
            <person name="Singh K.B."/>
            <person name="Datta S.K."/>
            <person name="Jackson S.A."/>
            <person name="Wang J."/>
            <person name="Cook D.R."/>
        </authorList>
    </citation>
    <scope>NUCLEOTIDE SEQUENCE [LARGE SCALE GENOMIC DNA]</scope>
    <source>
        <strain evidence="2">cv. CDC Frontier</strain>
    </source>
</reference>
<sequence>MGQYNGNTSFLNPYKRSRISYTRKFLLSLAKAGDHRKVKLPIQLSMSSVSEDSTGLLSPPFCDPGSVCKQGMAQDSPVKAQDSVQDKVTVLHKSNEPYRPPCLIKALPPWTKDINDLLITDKYSEYTSQEKAKLERCGTVSDHNSATKFAKSDHLWESYLYLPVQEDIQFSDSAPMIHSEEELPISVTKENASIPDVQIQKESELNSSNSSFDGNLTSSDIRLPDEDSLITYDGPFSGLKVEIPPGINSLLPAPESNLTEDELDSPGSVYDRIVKLVESVLEDDEDADDVVSAAAAAVSAVDGDDADDEYYFDPHMNDEDDDESFFDRMDDFMLKLVQHGTRFGDLYLSMYSQQPNPQFYSDQMNPGRDHNNKSSTDPASFSLFSDSYPSYKTFQPLLTRFSYGVGDPMFQKVINPSEYGICALCLSQSEFPAPEVPSCMENPSLMQNAGSCGDGNINQTPVDHSADMKLEESKLMHPFMGGFTSRRLST</sequence>
<dbReference type="RefSeq" id="XP_004517195.1">
    <property type="nucleotide sequence ID" value="XM_004517138.3"/>
</dbReference>
<dbReference type="PaxDb" id="3827-XP_004496524.1"/>
<dbReference type="KEGG" id="cam:101511646"/>
<protein>
    <submittedName>
        <fullName evidence="3">Uncharacterized protein LOC101511319 isoform X1</fullName>
    </submittedName>
    <submittedName>
        <fullName evidence="4">Uncharacterized protein LOC101511646 isoform X1</fullName>
    </submittedName>
    <submittedName>
        <fullName evidence="5">Uncharacterized protein LOC101511763 isoform X1</fullName>
    </submittedName>
</protein>
<evidence type="ECO:0000256" key="1">
    <source>
        <dbReference type="SAM" id="MobiDB-lite"/>
    </source>
</evidence>
<dbReference type="Proteomes" id="UP000087171">
    <property type="component" value="Chromosome Ca4"/>
</dbReference>
<dbReference type="KEGG" id="cam:101511319"/>
<name>A0A1S2XYG9_CICAR</name>
<dbReference type="OrthoDB" id="826428at2759"/>
<dbReference type="AlphaFoldDB" id="A0A1S2XYG9"/>
<proteinExistence type="predicted"/>
<gene>
    <name evidence="3" type="primary">LOC101511319</name>
    <name evidence="4" type="synonym">LOC101511646</name>
    <name evidence="5" type="synonym">LOC101511763</name>
</gene>
<dbReference type="RefSeq" id="XP_004496525.1">
    <property type="nucleotide sequence ID" value="XM_004496468.3"/>
</dbReference>
<feature type="region of interest" description="Disordered" evidence="1">
    <location>
        <begin position="357"/>
        <end position="378"/>
    </location>
</feature>
<organism evidence="2 3">
    <name type="scientific">Cicer arietinum</name>
    <name type="common">Chickpea</name>
    <name type="synonym">Garbanzo</name>
    <dbReference type="NCBI Taxonomy" id="3827"/>
    <lineage>
        <taxon>Eukaryota</taxon>
        <taxon>Viridiplantae</taxon>
        <taxon>Streptophyta</taxon>
        <taxon>Embryophyta</taxon>
        <taxon>Tracheophyta</taxon>
        <taxon>Spermatophyta</taxon>
        <taxon>Magnoliopsida</taxon>
        <taxon>eudicotyledons</taxon>
        <taxon>Gunneridae</taxon>
        <taxon>Pentapetalae</taxon>
        <taxon>rosids</taxon>
        <taxon>fabids</taxon>
        <taxon>Fabales</taxon>
        <taxon>Fabaceae</taxon>
        <taxon>Papilionoideae</taxon>
        <taxon>50 kb inversion clade</taxon>
        <taxon>NPAAA clade</taxon>
        <taxon>Hologalegina</taxon>
        <taxon>IRL clade</taxon>
        <taxon>Cicereae</taxon>
        <taxon>Cicer</taxon>
    </lineage>
</organism>
<dbReference type="GeneID" id="101511763"/>
<dbReference type="KEGG" id="cam:101511763"/>
<evidence type="ECO:0000313" key="4">
    <source>
        <dbReference type="RefSeq" id="XP_004496525.1"/>
    </source>
</evidence>
<evidence type="ECO:0000313" key="3">
    <source>
        <dbReference type="RefSeq" id="XP_004496524.1"/>
    </source>
</evidence>
<evidence type="ECO:0000313" key="5">
    <source>
        <dbReference type="RefSeq" id="XP_004517195.1"/>
    </source>
</evidence>
<dbReference type="PANTHER" id="PTHR34802:SF1">
    <property type="entry name" value="CHORISMATE SYNTHASE"/>
    <property type="match status" value="1"/>
</dbReference>